<sequence length="132" mass="15887">MVMAMKFRVFNNEKKVRLEDIYIDVARYLESNSWIFSKQIFLKDLETREELGCIKVDENFYLPHLVNNNIKENIVVRVDDFEDDVLFILIKENDKEAENKARNIVRNLLIENKRNIILKSNKKKFEEISKYV</sequence>
<gene>
    <name evidence="1" type="ORF">FOC48_06390</name>
</gene>
<accession>A0ABX6KL35</accession>
<keyword evidence="2" id="KW-1185">Reference proteome</keyword>
<reference evidence="1 2" key="1">
    <citation type="submission" date="2019-11" db="EMBL/GenBank/DDBJ databases">
        <title>FDA dAtabase for Regulatory Grade micrObial Sequences (FDA-ARGOS): Supporting development and validation of Infectious Disease Dx tests.</title>
        <authorList>
            <person name="Damon A."/>
            <person name="Tallon L."/>
            <person name="Sadzewicz L."/>
            <person name="Vavikolanu K."/>
            <person name="Mehta A."/>
            <person name="Aluvathingal J."/>
            <person name="Nadendla S."/>
            <person name="Myers T."/>
            <person name="Yan Y."/>
            <person name="Sichtig H."/>
        </authorList>
    </citation>
    <scope>NUCLEOTIDE SEQUENCE [LARGE SCALE GENOMIC DNA]</scope>
    <source>
        <strain evidence="1 2">FDAARGOS_740</strain>
    </source>
</reference>
<dbReference type="InterPro" id="IPR016152">
    <property type="entry name" value="PTrfase/Anion_transptr"/>
</dbReference>
<dbReference type="Proteomes" id="UP000501205">
    <property type="component" value="Chromosome"/>
</dbReference>
<dbReference type="EMBL" id="CP050965">
    <property type="protein sequence ID" value="QIX88415.1"/>
    <property type="molecule type" value="Genomic_DNA"/>
</dbReference>
<organism evidence="1 2">
    <name type="scientific">Gemella haemolysans</name>
    <dbReference type="NCBI Taxonomy" id="1379"/>
    <lineage>
        <taxon>Bacteria</taxon>
        <taxon>Bacillati</taxon>
        <taxon>Bacillota</taxon>
        <taxon>Bacilli</taxon>
        <taxon>Bacillales</taxon>
        <taxon>Gemellaceae</taxon>
        <taxon>Gemella</taxon>
    </lineage>
</organism>
<dbReference type="SUPFAM" id="SSF55804">
    <property type="entry name" value="Phoshotransferase/anion transport protein"/>
    <property type="match status" value="1"/>
</dbReference>
<evidence type="ECO:0008006" key="3">
    <source>
        <dbReference type="Google" id="ProtNLM"/>
    </source>
</evidence>
<evidence type="ECO:0000313" key="1">
    <source>
        <dbReference type="EMBL" id="QIX88415.1"/>
    </source>
</evidence>
<protein>
    <recommendedName>
        <fullName evidence="3">PTS EIIA type-2 domain-containing protein</fullName>
    </recommendedName>
</protein>
<name>A0ABX6KL35_9BACL</name>
<evidence type="ECO:0000313" key="2">
    <source>
        <dbReference type="Proteomes" id="UP000501205"/>
    </source>
</evidence>
<proteinExistence type="predicted"/>